<dbReference type="GO" id="GO:0009251">
    <property type="term" value="P:glucan catabolic process"/>
    <property type="evidence" value="ECO:0007669"/>
    <property type="project" value="TreeGrafter"/>
</dbReference>
<dbReference type="Pfam" id="PF00933">
    <property type="entry name" value="Glyco_hydro_3"/>
    <property type="match status" value="1"/>
</dbReference>
<dbReference type="InterPro" id="IPR036881">
    <property type="entry name" value="Glyco_hydro_3_C_sf"/>
</dbReference>
<dbReference type="InterPro" id="IPR036962">
    <property type="entry name" value="Glyco_hydro_3_N_sf"/>
</dbReference>
<keyword evidence="3" id="KW-0732">Signal</keyword>
<dbReference type="InterPro" id="IPR051915">
    <property type="entry name" value="Cellulose_Degrad_GH3"/>
</dbReference>
<evidence type="ECO:0000259" key="5">
    <source>
        <dbReference type="Pfam" id="PF01915"/>
    </source>
</evidence>
<evidence type="ECO:0000256" key="3">
    <source>
        <dbReference type="SAM" id="SignalP"/>
    </source>
</evidence>
<feature type="chain" id="PRO_5041924864" description="Beta-glucosidase" evidence="3">
    <location>
        <begin position="22"/>
        <end position="597"/>
    </location>
</feature>
<name>A0AAF0XFP4_DAUCS</name>
<gene>
    <name evidence="6" type="ORF">DCAR_0625690</name>
</gene>
<dbReference type="Gene3D" id="3.20.20.300">
    <property type="entry name" value="Glycoside hydrolase, family 3, N-terminal domain"/>
    <property type="match status" value="1"/>
</dbReference>
<dbReference type="SUPFAM" id="SSF52279">
    <property type="entry name" value="Beta-D-glucan exohydrolase, C-terminal domain"/>
    <property type="match status" value="1"/>
</dbReference>
<evidence type="ECO:0000256" key="1">
    <source>
        <dbReference type="ARBA" id="ARBA00022801"/>
    </source>
</evidence>
<dbReference type="AlphaFoldDB" id="A0AAF0XFP4"/>
<organism evidence="6 7">
    <name type="scientific">Daucus carota subsp. sativus</name>
    <name type="common">Carrot</name>
    <dbReference type="NCBI Taxonomy" id="79200"/>
    <lineage>
        <taxon>Eukaryota</taxon>
        <taxon>Viridiplantae</taxon>
        <taxon>Streptophyta</taxon>
        <taxon>Embryophyta</taxon>
        <taxon>Tracheophyta</taxon>
        <taxon>Spermatophyta</taxon>
        <taxon>Magnoliopsida</taxon>
        <taxon>eudicotyledons</taxon>
        <taxon>Gunneridae</taxon>
        <taxon>Pentapetalae</taxon>
        <taxon>asterids</taxon>
        <taxon>campanulids</taxon>
        <taxon>Apiales</taxon>
        <taxon>Apiaceae</taxon>
        <taxon>Apioideae</taxon>
        <taxon>Scandiceae</taxon>
        <taxon>Daucinae</taxon>
        <taxon>Daucus</taxon>
        <taxon>Daucus sect. Daucus</taxon>
    </lineage>
</organism>
<dbReference type="Proteomes" id="UP000077755">
    <property type="component" value="Chromosome 6"/>
</dbReference>
<feature type="signal peptide" evidence="3">
    <location>
        <begin position="1"/>
        <end position="21"/>
    </location>
</feature>
<feature type="domain" description="Glycoside hydrolase family 3 N-terminal" evidence="4">
    <location>
        <begin position="47"/>
        <end position="375"/>
    </location>
</feature>
<dbReference type="FunFam" id="3.20.20.300:FF:000003">
    <property type="entry name" value="Beta-D-glucan exohydrolase isoenzyme ExoI"/>
    <property type="match status" value="1"/>
</dbReference>
<feature type="domain" description="Glycoside hydrolase family 3 C-terminal" evidence="5">
    <location>
        <begin position="540"/>
        <end position="596"/>
    </location>
</feature>
<dbReference type="SUPFAM" id="SSF51445">
    <property type="entry name" value="(Trans)glycosidases"/>
    <property type="match status" value="1"/>
</dbReference>
<evidence type="ECO:0008006" key="8">
    <source>
        <dbReference type="Google" id="ProtNLM"/>
    </source>
</evidence>
<reference evidence="6" key="2">
    <citation type="submission" date="2022-03" db="EMBL/GenBank/DDBJ databases">
        <title>Draft title - Genomic analysis of global carrot germplasm unveils the trajectory of domestication and the origin of high carotenoid orange carrot.</title>
        <authorList>
            <person name="Iorizzo M."/>
            <person name="Ellison S."/>
            <person name="Senalik D."/>
            <person name="Macko-Podgorni A."/>
            <person name="Grzebelus D."/>
            <person name="Bostan H."/>
            <person name="Rolling W."/>
            <person name="Curaba J."/>
            <person name="Simon P."/>
        </authorList>
    </citation>
    <scope>NUCLEOTIDE SEQUENCE</scope>
    <source>
        <tissue evidence="6">Leaf</tissue>
    </source>
</reference>
<keyword evidence="7" id="KW-1185">Reference proteome</keyword>
<dbReference type="InterPro" id="IPR001764">
    <property type="entry name" value="Glyco_hydro_3_N"/>
</dbReference>
<reference evidence="6" key="1">
    <citation type="journal article" date="2016" name="Nat. Genet.">
        <title>A high-quality carrot genome assembly provides new insights into carotenoid accumulation and asterid genome evolution.</title>
        <authorList>
            <person name="Iorizzo M."/>
            <person name="Ellison S."/>
            <person name="Senalik D."/>
            <person name="Zeng P."/>
            <person name="Satapoomin P."/>
            <person name="Huang J."/>
            <person name="Bowman M."/>
            <person name="Iovene M."/>
            <person name="Sanseverino W."/>
            <person name="Cavagnaro P."/>
            <person name="Yildiz M."/>
            <person name="Macko-Podgorni A."/>
            <person name="Moranska E."/>
            <person name="Grzebelus E."/>
            <person name="Grzebelus D."/>
            <person name="Ashrafi H."/>
            <person name="Zheng Z."/>
            <person name="Cheng S."/>
            <person name="Spooner D."/>
            <person name="Van Deynze A."/>
            <person name="Simon P."/>
        </authorList>
    </citation>
    <scope>NUCLEOTIDE SEQUENCE</scope>
    <source>
        <tissue evidence="6">Leaf</tissue>
    </source>
</reference>
<keyword evidence="1" id="KW-0378">Hydrolase</keyword>
<dbReference type="PANTHER" id="PTHR30620:SF91">
    <property type="entry name" value="BETA-GLUCOSIDASE"/>
    <property type="match status" value="1"/>
</dbReference>
<sequence length="597" mass="65387">MARVSPVVISILVTCFWTAIAQEEYAKYRDSNQPIGVRVKDLMSRMTLKEKIGQMTQIERSVASPHAMKKYFIGSVLSGGGSVPAQRASPKTWVDMVNKIQKAALSTRLGIPMIYGIDAVHGHNTAYKATIFPHNIGLGATRDPALVKKIGAATALEIRSTGISYTFAPCIAVCRDPRWGRCYESYSEDPEIVRAMTEFVPGLQGDIPSNSRKGVPYVSGKDKVAACAKHYVGDGGTSKGLNGNNTIISRHELLSIHMAAYYNAIIKGVATVMVSYSSWNGVKMHANRNLITEFLKNTLKFRGFVISDYAGIDQITTPSHANYTYSIVAGINAGIDMVMVPMKYKEFTHGLSVLVKKKFIPMTRINDAVKRILRVKFVMGLFENPMADLSMSKYLGCKKHRELAREAVRKSLVLLKNGKSADQPLLPLPKKASKILVAGKHADNIGYQCGGWTISWQGMDGNITSGTTIREAIQATVDRKTEVVYKENPDMKFVKSKQFSYAVVVVGEFPYAETKGDSLNLTIPEPGPSLIKNVCSSIKSAWLPGTEGQGIADVLFGGCGFTGKLPHTWFKTVDQLPMNVGDSHYDPLFPFGFGLST</sequence>
<keyword evidence="2" id="KW-0326">Glycosidase</keyword>
<proteinExistence type="predicted"/>
<dbReference type="Gene3D" id="3.40.50.1700">
    <property type="entry name" value="Glycoside hydrolase family 3 C-terminal domain"/>
    <property type="match status" value="2"/>
</dbReference>
<evidence type="ECO:0000313" key="6">
    <source>
        <dbReference type="EMBL" id="WOH06267.1"/>
    </source>
</evidence>
<evidence type="ECO:0000256" key="2">
    <source>
        <dbReference type="ARBA" id="ARBA00023295"/>
    </source>
</evidence>
<dbReference type="EMBL" id="CP093348">
    <property type="protein sequence ID" value="WOH06267.1"/>
    <property type="molecule type" value="Genomic_DNA"/>
</dbReference>
<dbReference type="InterPro" id="IPR002772">
    <property type="entry name" value="Glyco_hydro_3_C"/>
</dbReference>
<feature type="domain" description="Glycoside hydrolase family 3 C-terminal" evidence="5">
    <location>
        <begin position="412"/>
        <end position="537"/>
    </location>
</feature>
<dbReference type="GO" id="GO:0008422">
    <property type="term" value="F:beta-glucosidase activity"/>
    <property type="evidence" value="ECO:0007669"/>
    <property type="project" value="UniProtKB-EC"/>
</dbReference>
<dbReference type="PRINTS" id="PR00133">
    <property type="entry name" value="GLHYDRLASE3"/>
</dbReference>
<accession>A0AAF0XFP4</accession>
<dbReference type="InterPro" id="IPR017853">
    <property type="entry name" value="GH"/>
</dbReference>
<evidence type="ECO:0000259" key="4">
    <source>
        <dbReference type="Pfam" id="PF00933"/>
    </source>
</evidence>
<evidence type="ECO:0000313" key="7">
    <source>
        <dbReference type="Proteomes" id="UP000077755"/>
    </source>
</evidence>
<protein>
    <recommendedName>
        <fullName evidence="8">Beta-glucosidase</fullName>
    </recommendedName>
</protein>
<dbReference type="Pfam" id="PF01915">
    <property type="entry name" value="Glyco_hydro_3_C"/>
    <property type="match status" value="2"/>
</dbReference>
<dbReference type="PANTHER" id="PTHR30620">
    <property type="entry name" value="PERIPLASMIC BETA-GLUCOSIDASE-RELATED"/>
    <property type="match status" value="1"/>
</dbReference>